<dbReference type="SUPFAM" id="SSF100879">
    <property type="entry name" value="Lesion bypass DNA polymerase (Y-family), little finger domain"/>
    <property type="match status" value="1"/>
</dbReference>
<dbReference type="GO" id="GO:0070987">
    <property type="term" value="P:error-free translesion synthesis"/>
    <property type="evidence" value="ECO:0007669"/>
    <property type="project" value="UniProtKB-ARBA"/>
</dbReference>
<dbReference type="GO" id="GO:0003684">
    <property type="term" value="F:damaged DNA binding"/>
    <property type="evidence" value="ECO:0007669"/>
    <property type="project" value="InterPro"/>
</dbReference>
<dbReference type="Gene3D" id="3.30.70.270">
    <property type="match status" value="1"/>
</dbReference>
<dbReference type="InterPro" id="IPR041298">
    <property type="entry name" value="UBZ3"/>
</dbReference>
<dbReference type="GO" id="GO:0009314">
    <property type="term" value="P:response to radiation"/>
    <property type="evidence" value="ECO:0007669"/>
    <property type="project" value="TreeGrafter"/>
</dbReference>
<dbReference type="EMBL" id="CAACVR010000002">
    <property type="protein sequence ID" value="VEU20173.1"/>
    <property type="molecule type" value="Genomic_DNA"/>
</dbReference>
<dbReference type="GO" id="GO:0003887">
    <property type="term" value="F:DNA-directed DNA polymerase activity"/>
    <property type="evidence" value="ECO:0007669"/>
    <property type="project" value="TreeGrafter"/>
</dbReference>
<comment type="subcellular location">
    <subcellularLocation>
        <location evidence="1">Nucleus</location>
    </subcellularLocation>
</comment>
<dbReference type="PROSITE" id="PS50173">
    <property type="entry name" value="UMUC"/>
    <property type="match status" value="1"/>
</dbReference>
<dbReference type="InterPro" id="IPR043128">
    <property type="entry name" value="Rev_trsase/Diguanyl_cyclase"/>
</dbReference>
<evidence type="ECO:0000256" key="2">
    <source>
        <dbReference type="ARBA" id="ARBA00022679"/>
    </source>
</evidence>
<evidence type="ECO:0000259" key="11">
    <source>
        <dbReference type="PROSITE" id="PS51907"/>
    </source>
</evidence>
<dbReference type="PROSITE" id="PS51907">
    <property type="entry name" value="ZF_UBZ3"/>
    <property type="match status" value="1"/>
</dbReference>
<dbReference type="OrthoDB" id="5723at2759"/>
<gene>
    <name evidence="12" type="ORF">BRENAR_LOCUS908</name>
</gene>
<evidence type="ECO:0000256" key="6">
    <source>
        <dbReference type="ARBA" id="ARBA00022833"/>
    </source>
</evidence>
<keyword evidence="7" id="KW-0234">DNA repair</keyword>
<dbReference type="AlphaFoldDB" id="A0A448YH52"/>
<dbReference type="FunCoup" id="A0A448YH52">
    <property type="interactions" value="606"/>
</dbReference>
<dbReference type="GO" id="GO:0008270">
    <property type="term" value="F:zinc ion binding"/>
    <property type="evidence" value="ECO:0007669"/>
    <property type="project" value="UniProtKB-KW"/>
</dbReference>
<keyword evidence="2" id="KW-0808">Transferase</keyword>
<evidence type="ECO:0000313" key="12">
    <source>
        <dbReference type="EMBL" id="VEU20173.1"/>
    </source>
</evidence>
<sequence>MDTLQSALQKCPSLVAAHTAVFKKGEPTWKYVNYKPSAIDHKVSLDPYRRESRKMMRIFQGFCDLVEKASVDESFMDFGRLVFKKILELFPQILEGMEDSSSQLPMISKEVLDESGLEWQGEVFAVEGENEGEPEIRDWDDVAILIGSNLAQEIRHLLFQELGYTTSGGIGRTKTLAKLASGYKKPDAQTVIRDRCIPDFLQRFSLTDFWSLGGKIGDFVRSRLTSGTIEEDDDEIGYIRNHFTLKELINRLDKDRELAERVYKIVRGELYSPLSSRIDIKSMMANKNFRGGSVRKGSDLVPWFEVFVGDLVLRLQDLDEENDSVRRPTKLSLSMTAGHTTRSRQCTIGVIKDYDEISKRLKESSARLLKELEGVWKDDSTAPAMYPCIRASLTISGFSSLDGFKRIDVLIKKGGVLAKSAKKTPEKTPENVVPEKATVNDPPSGIASLLTKKTVSVSDQDHYTCPDCGKGIAKEEVGEHKDYHFALKVSSQLNGERLSRRHKDHESKILKEHDREPSKRHRGIESGRSKRRKDLEKGQSRLPF</sequence>
<evidence type="ECO:0000256" key="7">
    <source>
        <dbReference type="ARBA" id="ARBA00023204"/>
    </source>
</evidence>
<keyword evidence="4" id="KW-0227">DNA damage</keyword>
<dbReference type="SUPFAM" id="SSF56672">
    <property type="entry name" value="DNA/RNA polymerases"/>
    <property type="match status" value="1"/>
</dbReference>
<dbReference type="PANTHER" id="PTHR45873:SF1">
    <property type="entry name" value="DNA POLYMERASE ETA"/>
    <property type="match status" value="1"/>
</dbReference>
<keyword evidence="6" id="KW-0862">Zinc</keyword>
<dbReference type="GO" id="GO:0005657">
    <property type="term" value="C:replication fork"/>
    <property type="evidence" value="ECO:0007669"/>
    <property type="project" value="TreeGrafter"/>
</dbReference>
<dbReference type="InterPro" id="IPR052230">
    <property type="entry name" value="DNA_polymerase_eta"/>
</dbReference>
<evidence type="ECO:0000256" key="9">
    <source>
        <dbReference type="SAM" id="MobiDB-lite"/>
    </source>
</evidence>
<dbReference type="Gene3D" id="3.30.1490.100">
    <property type="entry name" value="DNA polymerase, Y-family, little finger domain"/>
    <property type="match status" value="1"/>
</dbReference>
<dbReference type="InterPro" id="IPR001126">
    <property type="entry name" value="UmuC"/>
</dbReference>
<keyword evidence="13" id="KW-1185">Reference proteome</keyword>
<protein>
    <submittedName>
        <fullName evidence="12">DEKNAAC101026</fullName>
    </submittedName>
</protein>
<evidence type="ECO:0000256" key="5">
    <source>
        <dbReference type="ARBA" id="ARBA00022771"/>
    </source>
</evidence>
<keyword evidence="3" id="KW-0479">Metal-binding</keyword>
<dbReference type="Pfam" id="PF00817">
    <property type="entry name" value="IMS"/>
    <property type="match status" value="1"/>
</dbReference>
<dbReference type="GO" id="GO:0006281">
    <property type="term" value="P:DNA repair"/>
    <property type="evidence" value="ECO:0007669"/>
    <property type="project" value="UniProtKB-KW"/>
</dbReference>
<keyword evidence="5" id="KW-0863">Zinc-finger</keyword>
<dbReference type="InterPro" id="IPR043502">
    <property type="entry name" value="DNA/RNA_pol_sf"/>
</dbReference>
<dbReference type="Proteomes" id="UP000290900">
    <property type="component" value="Unassembled WGS sequence"/>
</dbReference>
<accession>A0A448YH52</accession>
<organism evidence="12 13">
    <name type="scientific">Brettanomyces naardenensis</name>
    <name type="common">Yeast</name>
    <dbReference type="NCBI Taxonomy" id="13370"/>
    <lineage>
        <taxon>Eukaryota</taxon>
        <taxon>Fungi</taxon>
        <taxon>Dikarya</taxon>
        <taxon>Ascomycota</taxon>
        <taxon>Saccharomycotina</taxon>
        <taxon>Pichiomycetes</taxon>
        <taxon>Pichiales</taxon>
        <taxon>Pichiaceae</taxon>
        <taxon>Brettanomyces</taxon>
    </lineage>
</organism>
<dbReference type="GO" id="GO:0005634">
    <property type="term" value="C:nucleus"/>
    <property type="evidence" value="ECO:0007669"/>
    <property type="project" value="UniProtKB-SubCell"/>
</dbReference>
<evidence type="ECO:0000256" key="1">
    <source>
        <dbReference type="ARBA" id="ARBA00004123"/>
    </source>
</evidence>
<evidence type="ECO:0000256" key="3">
    <source>
        <dbReference type="ARBA" id="ARBA00022723"/>
    </source>
</evidence>
<proteinExistence type="predicted"/>
<dbReference type="Pfam" id="PF18439">
    <property type="entry name" value="zf_UBZ"/>
    <property type="match status" value="1"/>
</dbReference>
<reference evidence="12 13" key="1">
    <citation type="submission" date="2018-12" db="EMBL/GenBank/DDBJ databases">
        <authorList>
            <person name="Tiukova I."/>
            <person name="Dainat J."/>
        </authorList>
    </citation>
    <scope>NUCLEOTIDE SEQUENCE [LARGE SCALE GENOMIC DNA]</scope>
</reference>
<dbReference type="STRING" id="13370.A0A448YH52"/>
<evidence type="ECO:0000256" key="8">
    <source>
        <dbReference type="ARBA" id="ARBA00023242"/>
    </source>
</evidence>
<feature type="domain" description="UmuC" evidence="10">
    <location>
        <begin position="17"/>
        <end position="213"/>
    </location>
</feature>
<dbReference type="PANTHER" id="PTHR45873">
    <property type="entry name" value="DNA POLYMERASE ETA"/>
    <property type="match status" value="1"/>
</dbReference>
<dbReference type="GO" id="GO:0042276">
    <property type="term" value="P:error-prone translesion synthesis"/>
    <property type="evidence" value="ECO:0007669"/>
    <property type="project" value="TreeGrafter"/>
</dbReference>
<name>A0A448YH52_BRENA</name>
<dbReference type="GO" id="GO:0035861">
    <property type="term" value="C:site of double-strand break"/>
    <property type="evidence" value="ECO:0007669"/>
    <property type="project" value="TreeGrafter"/>
</dbReference>
<feature type="compositionally biased region" description="Basic and acidic residues" evidence="9">
    <location>
        <begin position="504"/>
        <end position="544"/>
    </location>
</feature>
<dbReference type="PIRSF" id="PIRSF036603">
    <property type="entry name" value="DPol_eta"/>
    <property type="match status" value="1"/>
</dbReference>
<evidence type="ECO:0000256" key="4">
    <source>
        <dbReference type="ARBA" id="ARBA00022763"/>
    </source>
</evidence>
<dbReference type="InParanoid" id="A0A448YH52"/>
<evidence type="ECO:0000259" key="10">
    <source>
        <dbReference type="PROSITE" id="PS50173"/>
    </source>
</evidence>
<feature type="region of interest" description="Disordered" evidence="9">
    <location>
        <begin position="495"/>
        <end position="544"/>
    </location>
</feature>
<feature type="domain" description="UBZ3-type" evidence="11">
    <location>
        <begin position="458"/>
        <end position="492"/>
    </location>
</feature>
<keyword evidence="8" id="KW-0539">Nucleus</keyword>
<dbReference type="InterPro" id="IPR036775">
    <property type="entry name" value="DNA_pol_Y-fam_lit_finger_sf"/>
</dbReference>
<evidence type="ECO:0000313" key="13">
    <source>
        <dbReference type="Proteomes" id="UP000290900"/>
    </source>
</evidence>